<gene>
    <name evidence="1" type="ORF">SDC9_112020</name>
</gene>
<protein>
    <submittedName>
        <fullName evidence="1">Uncharacterized protein</fullName>
    </submittedName>
</protein>
<comment type="caution">
    <text evidence="1">The sequence shown here is derived from an EMBL/GenBank/DDBJ whole genome shotgun (WGS) entry which is preliminary data.</text>
</comment>
<reference evidence="1" key="1">
    <citation type="submission" date="2019-08" db="EMBL/GenBank/DDBJ databases">
        <authorList>
            <person name="Kucharzyk K."/>
            <person name="Murdoch R.W."/>
            <person name="Higgins S."/>
            <person name="Loffler F."/>
        </authorList>
    </citation>
    <scope>NUCLEOTIDE SEQUENCE</scope>
</reference>
<organism evidence="1">
    <name type="scientific">bioreactor metagenome</name>
    <dbReference type="NCBI Taxonomy" id="1076179"/>
    <lineage>
        <taxon>unclassified sequences</taxon>
        <taxon>metagenomes</taxon>
        <taxon>ecological metagenomes</taxon>
    </lineage>
</organism>
<dbReference type="EMBL" id="VSSQ01020345">
    <property type="protein sequence ID" value="MPM65128.1"/>
    <property type="molecule type" value="Genomic_DNA"/>
</dbReference>
<dbReference type="AlphaFoldDB" id="A0A645BJ61"/>
<name>A0A645BJ61_9ZZZZ</name>
<accession>A0A645BJ61</accession>
<sequence length="146" mass="15593">MDGDQGGNPLAFLELGADRMTRALGSDHDYVHIGRGLDLPEMDVEAVGEGKILACTQIGFHAVAVDLCLLLIGEQQHDDLCHGTGLLDGRDLKSGFLCNRPTLGTLVQTDDHINPALMQVQCVCMPLAAVSDDGNLLSIKLLEICL</sequence>
<proteinExistence type="predicted"/>
<evidence type="ECO:0000313" key="1">
    <source>
        <dbReference type="EMBL" id="MPM65128.1"/>
    </source>
</evidence>